<organism evidence="4 5">
    <name type="scientific">Dyadobacter luticola</name>
    <dbReference type="NCBI Taxonomy" id="1979387"/>
    <lineage>
        <taxon>Bacteria</taxon>
        <taxon>Pseudomonadati</taxon>
        <taxon>Bacteroidota</taxon>
        <taxon>Cytophagia</taxon>
        <taxon>Cytophagales</taxon>
        <taxon>Spirosomataceae</taxon>
        <taxon>Dyadobacter</taxon>
    </lineage>
</organism>
<dbReference type="Pfam" id="PF11738">
    <property type="entry name" value="DUF3298"/>
    <property type="match status" value="1"/>
</dbReference>
<evidence type="ECO:0000313" key="4">
    <source>
        <dbReference type="EMBL" id="TLV01261.1"/>
    </source>
</evidence>
<reference evidence="4 5" key="1">
    <citation type="submission" date="2019-05" db="EMBL/GenBank/DDBJ databases">
        <authorList>
            <person name="Qu J.-H."/>
        </authorList>
    </citation>
    <scope>NUCLEOTIDE SEQUENCE [LARGE SCALE GENOMIC DNA]</scope>
    <source>
        <strain evidence="4 5">T17</strain>
    </source>
</reference>
<evidence type="ECO:0000259" key="2">
    <source>
        <dbReference type="Pfam" id="PF11738"/>
    </source>
</evidence>
<dbReference type="Gene3D" id="3.90.640.20">
    <property type="entry name" value="Heat-shock cognate protein, ATPase"/>
    <property type="match status" value="1"/>
</dbReference>
<dbReference type="OrthoDB" id="594879at2"/>
<evidence type="ECO:0000259" key="3">
    <source>
        <dbReference type="Pfam" id="PF13739"/>
    </source>
</evidence>
<dbReference type="Pfam" id="PF13739">
    <property type="entry name" value="PdaC"/>
    <property type="match status" value="1"/>
</dbReference>
<dbReference type="PROSITE" id="PS51257">
    <property type="entry name" value="PROKAR_LIPOPROTEIN"/>
    <property type="match status" value="1"/>
</dbReference>
<accession>A0A5R9KYL5</accession>
<evidence type="ECO:0000256" key="1">
    <source>
        <dbReference type="SAM" id="SignalP"/>
    </source>
</evidence>
<dbReference type="InterPro" id="IPR025303">
    <property type="entry name" value="PdaC"/>
</dbReference>
<dbReference type="InterPro" id="IPR037126">
    <property type="entry name" value="PdaC/RsiV-like_sf"/>
</dbReference>
<keyword evidence="1" id="KW-0732">Signal</keyword>
<proteinExistence type="predicted"/>
<dbReference type="AlphaFoldDB" id="A0A5R9KYL5"/>
<protein>
    <submittedName>
        <fullName evidence="4">DUF3298 and DUF4163 domain-containing protein</fullName>
    </submittedName>
</protein>
<dbReference type="InterPro" id="IPR021729">
    <property type="entry name" value="DUF3298"/>
</dbReference>
<feature type="chain" id="PRO_5024392293" evidence="1">
    <location>
        <begin position="19"/>
        <end position="271"/>
    </location>
</feature>
<evidence type="ECO:0000313" key="5">
    <source>
        <dbReference type="Proteomes" id="UP000306402"/>
    </source>
</evidence>
<name>A0A5R9KYL5_9BACT</name>
<dbReference type="EMBL" id="VCEJ01000004">
    <property type="protein sequence ID" value="TLV01261.1"/>
    <property type="molecule type" value="Genomic_DNA"/>
</dbReference>
<dbReference type="RefSeq" id="WP_138366632.1">
    <property type="nucleotide sequence ID" value="NZ_VCEJ01000004.1"/>
</dbReference>
<keyword evidence="5" id="KW-1185">Reference proteome</keyword>
<dbReference type="Gene3D" id="3.30.565.40">
    <property type="entry name" value="Fervidobacterium nodosum Rt17-B1 like"/>
    <property type="match status" value="1"/>
</dbReference>
<sequence length="271" mass="29689">MKFFKHSLVILFCGVLFSACNKSSEQGRTEQATLSDGSLLVTGFGACDTVKNQGVSISVQLWQPSAGGNAASAISDNIVAKSIKIVNSFADSASIAANPAAKTSLKGAYQVFEKNYLDFKKSAPDAPGCWQVELKGDTVMVTNKVLFYQIDNYAFTGGAHPNSFLSYHAFDTTTGDETPMSKFVSDSTALLKLVEKKFREIEKLTPGANLEDAGYFLLNHQFFLPANYVFTREGILFNYNPYEIAAYVRGHINFVIPYSELKGIVKQESVF</sequence>
<comment type="caution">
    <text evidence="4">The sequence shown here is derived from an EMBL/GenBank/DDBJ whole genome shotgun (WGS) entry which is preliminary data.</text>
</comment>
<dbReference type="Proteomes" id="UP000306402">
    <property type="component" value="Unassembled WGS sequence"/>
</dbReference>
<feature type="domain" description="Deacetylase PdaC" evidence="3">
    <location>
        <begin position="57"/>
        <end position="163"/>
    </location>
</feature>
<feature type="signal peptide" evidence="1">
    <location>
        <begin position="1"/>
        <end position="18"/>
    </location>
</feature>
<gene>
    <name evidence="4" type="ORF">FEN17_17600</name>
</gene>
<feature type="domain" description="DUF3298" evidence="2">
    <location>
        <begin position="188"/>
        <end position="259"/>
    </location>
</feature>